<dbReference type="KEGG" id="obg:Verru16b_02496"/>
<dbReference type="OrthoDB" id="1119272at2"/>
<organism evidence="1 2">
    <name type="scientific">Lacunisphaera limnophila</name>
    <dbReference type="NCBI Taxonomy" id="1838286"/>
    <lineage>
        <taxon>Bacteria</taxon>
        <taxon>Pseudomonadati</taxon>
        <taxon>Verrucomicrobiota</taxon>
        <taxon>Opitutia</taxon>
        <taxon>Opitutales</taxon>
        <taxon>Opitutaceae</taxon>
        <taxon>Lacunisphaera</taxon>
    </lineage>
</organism>
<evidence type="ECO:0008006" key="3">
    <source>
        <dbReference type="Google" id="ProtNLM"/>
    </source>
</evidence>
<name>A0A1D8AWZ7_9BACT</name>
<proteinExistence type="predicted"/>
<sequence>MPATLAPKFTYRILTAQRLCLLRFSGSVSLSDVTRGVVQLWADPDFDPFFNGIVNLDGVTTRAGLGELQSLIDFLQKRSASAGQWVVVFSEPKPTALGLMFKAAWLGPFNIEVVSTWEAACRFLDVDLPAFAPGG</sequence>
<dbReference type="RefSeq" id="WP_069962568.1">
    <property type="nucleotide sequence ID" value="NZ_CP016094.1"/>
</dbReference>
<dbReference type="EMBL" id="CP016094">
    <property type="protein sequence ID" value="AOS45415.1"/>
    <property type="molecule type" value="Genomic_DNA"/>
</dbReference>
<keyword evidence="2" id="KW-1185">Reference proteome</keyword>
<evidence type="ECO:0000313" key="1">
    <source>
        <dbReference type="EMBL" id="AOS45415.1"/>
    </source>
</evidence>
<gene>
    <name evidence="1" type="ORF">Verru16b_02496</name>
</gene>
<reference evidence="1 2" key="1">
    <citation type="submission" date="2016-06" db="EMBL/GenBank/DDBJ databases">
        <title>Three novel species with peptidoglycan cell walls form the new genus Lacunisphaera gen. nov. in the family Opitutaceae of the verrucomicrobial subdivision 4.</title>
        <authorList>
            <person name="Rast P."/>
            <person name="Gloeckner I."/>
            <person name="Jogler M."/>
            <person name="Boedeker C."/>
            <person name="Jeske O."/>
            <person name="Wiegand S."/>
            <person name="Reinhardt R."/>
            <person name="Schumann P."/>
            <person name="Rohde M."/>
            <person name="Spring S."/>
            <person name="Gloeckner F.O."/>
            <person name="Jogler C."/>
        </authorList>
    </citation>
    <scope>NUCLEOTIDE SEQUENCE [LARGE SCALE GENOMIC DNA]</scope>
    <source>
        <strain evidence="1 2">IG16b</strain>
    </source>
</reference>
<protein>
    <recommendedName>
        <fullName evidence="3">STAS domain-containing protein</fullName>
    </recommendedName>
</protein>
<dbReference type="STRING" id="1838286.Verru16b_02496"/>
<accession>A0A1D8AWZ7</accession>
<dbReference type="AlphaFoldDB" id="A0A1D8AWZ7"/>
<dbReference type="Proteomes" id="UP000095228">
    <property type="component" value="Chromosome"/>
</dbReference>
<evidence type="ECO:0000313" key="2">
    <source>
        <dbReference type="Proteomes" id="UP000095228"/>
    </source>
</evidence>